<comment type="caution">
    <text evidence="15">The sequence shown here is derived from an EMBL/GenBank/DDBJ whole genome shotgun (WGS) entry which is preliminary data.</text>
</comment>
<dbReference type="CDD" id="cd04485">
    <property type="entry name" value="DnaE_OBF"/>
    <property type="match status" value="1"/>
</dbReference>
<proteinExistence type="inferred from homology"/>
<dbReference type="Pfam" id="PF02811">
    <property type="entry name" value="PHP"/>
    <property type="match status" value="1"/>
</dbReference>
<dbReference type="NCBIfam" id="NF004225">
    <property type="entry name" value="PRK05672.1"/>
    <property type="match status" value="1"/>
</dbReference>
<dbReference type="AlphaFoldDB" id="A0A2U2BVT0"/>
<dbReference type="InterPro" id="IPR040982">
    <property type="entry name" value="DNA_pol3_finger"/>
</dbReference>
<keyword evidence="8 13" id="KW-0235">DNA replication</keyword>
<evidence type="ECO:0000256" key="5">
    <source>
        <dbReference type="ARBA" id="ARBA00022490"/>
    </source>
</evidence>
<protein>
    <recommendedName>
        <fullName evidence="4 13">Error-prone DNA polymerase</fullName>
        <ecNumber evidence="3 13">2.7.7.7</ecNumber>
    </recommendedName>
</protein>
<comment type="subcellular location">
    <subcellularLocation>
        <location evidence="1 13">Cytoplasm</location>
    </subcellularLocation>
</comment>
<evidence type="ECO:0000256" key="9">
    <source>
        <dbReference type="ARBA" id="ARBA00022763"/>
    </source>
</evidence>
<name>A0A2U2BVT0_9PROT</name>
<comment type="similarity">
    <text evidence="2 13">Belongs to the DNA polymerase type-C family. DnaE2 subfamily.</text>
</comment>
<dbReference type="PANTHER" id="PTHR32294">
    <property type="entry name" value="DNA POLYMERASE III SUBUNIT ALPHA"/>
    <property type="match status" value="1"/>
</dbReference>
<keyword evidence="16" id="KW-1185">Reference proteome</keyword>
<dbReference type="Pfam" id="PF01336">
    <property type="entry name" value="tRNA_anti-codon"/>
    <property type="match status" value="1"/>
</dbReference>
<dbReference type="InterPro" id="IPR004365">
    <property type="entry name" value="NA-bd_OB_tRNA"/>
</dbReference>
<comment type="catalytic activity">
    <reaction evidence="12 13">
        <text>DNA(n) + a 2'-deoxyribonucleoside 5'-triphosphate = DNA(n+1) + diphosphate</text>
        <dbReference type="Rhea" id="RHEA:22508"/>
        <dbReference type="Rhea" id="RHEA-COMP:17339"/>
        <dbReference type="Rhea" id="RHEA-COMP:17340"/>
        <dbReference type="ChEBI" id="CHEBI:33019"/>
        <dbReference type="ChEBI" id="CHEBI:61560"/>
        <dbReference type="ChEBI" id="CHEBI:173112"/>
        <dbReference type="EC" id="2.7.7.7"/>
    </reaction>
</comment>
<dbReference type="InterPro" id="IPR004805">
    <property type="entry name" value="DnaE2/DnaE/PolC"/>
</dbReference>
<gene>
    <name evidence="13" type="primary">dnaE2</name>
    <name evidence="15" type="ORF">DDZ18_00290</name>
</gene>
<keyword evidence="6 13" id="KW-0808">Transferase</keyword>
<dbReference type="EMBL" id="QEXV01000001">
    <property type="protein sequence ID" value="PWE18089.1"/>
    <property type="molecule type" value="Genomic_DNA"/>
</dbReference>
<dbReference type="GO" id="GO:0003676">
    <property type="term" value="F:nucleic acid binding"/>
    <property type="evidence" value="ECO:0007669"/>
    <property type="project" value="InterPro"/>
</dbReference>
<evidence type="ECO:0000256" key="3">
    <source>
        <dbReference type="ARBA" id="ARBA00012417"/>
    </source>
</evidence>
<dbReference type="GO" id="GO:0005737">
    <property type="term" value="C:cytoplasm"/>
    <property type="evidence" value="ECO:0007669"/>
    <property type="project" value="UniProtKB-SubCell"/>
</dbReference>
<dbReference type="InterPro" id="IPR029460">
    <property type="entry name" value="DNAPol_HHH"/>
</dbReference>
<dbReference type="InterPro" id="IPR004013">
    <property type="entry name" value="PHP_dom"/>
</dbReference>
<keyword evidence="10 13" id="KW-0239">DNA-directed DNA polymerase</keyword>
<dbReference type="SMART" id="SM00481">
    <property type="entry name" value="POLIIIAc"/>
    <property type="match status" value="1"/>
</dbReference>
<organism evidence="15 16">
    <name type="scientific">Marinicauda salina</name>
    <dbReference type="NCBI Taxonomy" id="2135793"/>
    <lineage>
        <taxon>Bacteria</taxon>
        <taxon>Pseudomonadati</taxon>
        <taxon>Pseudomonadota</taxon>
        <taxon>Alphaproteobacteria</taxon>
        <taxon>Maricaulales</taxon>
        <taxon>Maricaulaceae</taxon>
        <taxon>Marinicauda</taxon>
    </lineage>
</organism>
<dbReference type="NCBIfam" id="TIGR00594">
    <property type="entry name" value="polc"/>
    <property type="match status" value="1"/>
</dbReference>
<dbReference type="PANTHER" id="PTHR32294:SF4">
    <property type="entry name" value="ERROR-PRONE DNA POLYMERASE"/>
    <property type="match status" value="1"/>
</dbReference>
<evidence type="ECO:0000259" key="14">
    <source>
        <dbReference type="SMART" id="SM00481"/>
    </source>
</evidence>
<dbReference type="OrthoDB" id="9803237at2"/>
<evidence type="ECO:0000256" key="6">
    <source>
        <dbReference type="ARBA" id="ARBA00022679"/>
    </source>
</evidence>
<dbReference type="InterPro" id="IPR023073">
    <property type="entry name" value="DnaE2"/>
</dbReference>
<dbReference type="InterPro" id="IPR011708">
    <property type="entry name" value="DNA_pol3_alpha_NTPase_dom"/>
</dbReference>
<evidence type="ECO:0000256" key="4">
    <source>
        <dbReference type="ARBA" id="ARBA00017273"/>
    </source>
</evidence>
<keyword evidence="7 13" id="KW-0548">Nucleotidyltransferase</keyword>
<comment type="function">
    <text evidence="13">DNA polymerase involved in damage-induced mutagenesis and translesion synthesis (TLS). It is not the major replicative DNA polymerase.</text>
</comment>
<evidence type="ECO:0000256" key="1">
    <source>
        <dbReference type="ARBA" id="ARBA00004496"/>
    </source>
</evidence>
<dbReference type="GO" id="GO:0006281">
    <property type="term" value="P:DNA repair"/>
    <property type="evidence" value="ECO:0007669"/>
    <property type="project" value="UniProtKB-UniRule"/>
</dbReference>
<evidence type="ECO:0000256" key="12">
    <source>
        <dbReference type="ARBA" id="ARBA00049244"/>
    </source>
</evidence>
<evidence type="ECO:0000256" key="11">
    <source>
        <dbReference type="ARBA" id="ARBA00023204"/>
    </source>
</evidence>
<feature type="domain" description="Polymerase/histidinol phosphatase N-terminal" evidence="14">
    <location>
        <begin position="6"/>
        <end position="73"/>
    </location>
</feature>
<dbReference type="Gene3D" id="3.20.20.140">
    <property type="entry name" value="Metal-dependent hydrolases"/>
    <property type="match status" value="1"/>
</dbReference>
<keyword evidence="9 13" id="KW-0227">DNA damage</keyword>
<dbReference type="GO" id="GO:0008408">
    <property type="term" value="F:3'-5' exonuclease activity"/>
    <property type="evidence" value="ECO:0007669"/>
    <property type="project" value="InterPro"/>
</dbReference>
<evidence type="ECO:0000313" key="16">
    <source>
        <dbReference type="Proteomes" id="UP000245168"/>
    </source>
</evidence>
<dbReference type="InterPro" id="IPR003141">
    <property type="entry name" value="Pol/His_phosphatase_N"/>
</dbReference>
<dbReference type="GO" id="GO:0006260">
    <property type="term" value="P:DNA replication"/>
    <property type="evidence" value="ECO:0007669"/>
    <property type="project" value="UniProtKB-KW"/>
</dbReference>
<evidence type="ECO:0000256" key="10">
    <source>
        <dbReference type="ARBA" id="ARBA00022932"/>
    </source>
</evidence>
<evidence type="ECO:0000256" key="2">
    <source>
        <dbReference type="ARBA" id="ARBA00007391"/>
    </source>
</evidence>
<dbReference type="Pfam" id="PF14579">
    <property type="entry name" value="HHH_6"/>
    <property type="match status" value="1"/>
</dbReference>
<evidence type="ECO:0000256" key="7">
    <source>
        <dbReference type="ARBA" id="ARBA00022695"/>
    </source>
</evidence>
<dbReference type="Pfam" id="PF07733">
    <property type="entry name" value="DNA_pol3_alpha"/>
    <property type="match status" value="1"/>
</dbReference>
<evidence type="ECO:0000256" key="8">
    <source>
        <dbReference type="ARBA" id="ARBA00022705"/>
    </source>
</evidence>
<keyword evidence="11 13" id="KW-0234">DNA repair</keyword>
<dbReference type="Gene3D" id="1.10.150.870">
    <property type="match status" value="1"/>
</dbReference>
<keyword evidence="5 13" id="KW-0963">Cytoplasm</keyword>
<reference evidence="16" key="1">
    <citation type="submission" date="2018-05" db="EMBL/GenBank/DDBJ databases">
        <authorList>
            <person name="Liu B.-T."/>
        </authorList>
    </citation>
    <scope>NUCLEOTIDE SEQUENCE [LARGE SCALE GENOMIC DNA]</scope>
    <source>
        <strain evidence="16">WD6-1</strain>
    </source>
</reference>
<evidence type="ECO:0000256" key="13">
    <source>
        <dbReference type="HAMAP-Rule" id="MF_01902"/>
    </source>
</evidence>
<dbReference type="GO" id="GO:0003887">
    <property type="term" value="F:DNA-directed DNA polymerase activity"/>
    <property type="evidence" value="ECO:0007669"/>
    <property type="project" value="UniProtKB-UniRule"/>
</dbReference>
<evidence type="ECO:0000313" key="15">
    <source>
        <dbReference type="EMBL" id="PWE18089.1"/>
    </source>
</evidence>
<accession>A0A2U2BVT0</accession>
<dbReference type="EC" id="2.7.7.7" evidence="3 13"/>
<sequence length="1086" mass="117910">MMARFAELAAATNFSFLRGASHPHEMVDAARVLGLSAIAVADRNTLAGVVRAHLAAKQAGVKLLVGARLVTVEGVECVCLPKNRAAYGALSRLLTEANFRVEAGEGRVTLADAAGAGPDQVLLVLPPAEEDAAWIRDVEAFVARAESPVHLGLVRRFDGRDGERLARHAALAARLGAATVATSDALYHHPDRRELQDVITCIREHVRVDRAGRLLEANAERHLKAPAETARLFAGYADAVARAAALADTIDFSLDELVYEYPDEVIGADETPIQTLRRLTAEGEARRWPGGTPDAARAAIDRELDLIEDLDYAPYFLTVHDLVRFARSRGILCQGRGSAANSAVCYAIGITEVDPAKVDLLFERFVSAERGEPPDIDVDFEHQRREEVIQYVYGKYGRRRAGMTAVVISYRPRGAIREVGKAFGLSGDVIAALSKTIWGWRDGLTAGTIRDELGLDPDSPALARTLAHAQELLGFPRHLSQHPGGFVMTLGRLDEIVPVRKAAMPERTAIEWDKEDIDALGLMKVDVLGLGMLTCVEKALSLIGEHYGRELDMAGVPEEDPAVYDMICAADTTGVFQIESRAQMSMLPRLKPRCFYDLVIEVAIVRPGPIQGDMVHPYLRRRDGLEKVAFPSEELRAVLGKTLGVPLFQEQAMKIAIVAAGFTPSEADRLRRSMAAFRRAGTIQEMGERLVRGMIANGYEPDFAERCFAQLEGFGEYGFPESHAASFALIVYVSCWIKRHYPDAFLAGLLNAQPMGFYAPAQLVRDAREHGVVVRAPDVNHSDWDTTLEPLAEGEVPALTPEGGGRFAVRLGLSRLKGLSEVAAARLVAARAEGGAFDSVEDLGRRAGLKRADLDRLANADAFRSIDLDRREAGWRALAHAGPDLPLFAAAGERETSGREAATLPAMAEAEHVAEDYRALSLSLKAHPMSFLRGRFAERGYRTCAELKAAKDGARAAIAGLVLVRQRPGSAKGVVFATLEDETGAANVIIWRKTFTRFRRAVIGAKLLGATGRVQRQGDVIHLVAEGLFDCSAALAALTDHGFANAHARADEIAKGTEDPRMKPARTARVFAPGAADIVPRSRDFH</sequence>
<dbReference type="InterPro" id="IPR016195">
    <property type="entry name" value="Pol/histidinol_Pase-like"/>
</dbReference>
<dbReference type="SUPFAM" id="SSF89550">
    <property type="entry name" value="PHP domain-like"/>
    <property type="match status" value="1"/>
</dbReference>
<dbReference type="HAMAP" id="MF_01902">
    <property type="entry name" value="DNApol_error_prone"/>
    <property type="match status" value="1"/>
</dbReference>
<dbReference type="Pfam" id="PF17657">
    <property type="entry name" value="DNA_pol3_finger"/>
    <property type="match status" value="1"/>
</dbReference>
<dbReference type="Proteomes" id="UP000245168">
    <property type="component" value="Unassembled WGS sequence"/>
</dbReference>